<keyword evidence="3" id="KW-0378">Hydrolase</keyword>
<dbReference type="NCBIfam" id="TIGR00730">
    <property type="entry name" value="Rossman fold protein, TIGR00730 family"/>
    <property type="match status" value="1"/>
</dbReference>
<gene>
    <name evidence="4" type="ORF">QWY31_15355</name>
</gene>
<name>A0ABT8F8T0_9BACT</name>
<reference evidence="4" key="1">
    <citation type="submission" date="2023-06" db="EMBL/GenBank/DDBJ databases">
        <title>Cytophagales bacterium Strain LB-30, isolated from soil.</title>
        <authorList>
            <person name="Liu B."/>
        </authorList>
    </citation>
    <scope>NUCLEOTIDE SEQUENCE</scope>
    <source>
        <strain evidence="4">LB-30</strain>
    </source>
</reference>
<comment type="similarity">
    <text evidence="2 3">Belongs to the LOG family.</text>
</comment>
<evidence type="ECO:0000313" key="4">
    <source>
        <dbReference type="EMBL" id="MDN4166887.1"/>
    </source>
</evidence>
<evidence type="ECO:0000313" key="5">
    <source>
        <dbReference type="Proteomes" id="UP001168552"/>
    </source>
</evidence>
<evidence type="ECO:0000256" key="2">
    <source>
        <dbReference type="ARBA" id="ARBA00006763"/>
    </source>
</evidence>
<sequence length="194" mass="21155">MKSIAVFCGSSEGNLPIYSEQAAQVGTYLAKQGIRLVYGGGKNGLMGVVANAALQAGGEVLGVIPHFMAPKEVAHKGLSQLLWVDSMHERKQKMFEISDGFIAMPGGFGTLDELFEIVTWAQLGLHRYPIGLLNVQGYFNPLLQFADQIVAHGFTSAATRSCVLHAEEIDALIQIMKAYQYPEGSQWLKHTDQT</sequence>
<comment type="catalytic activity">
    <reaction evidence="1">
        <text>AMP + H2O = D-ribose 5-phosphate + adenine</text>
        <dbReference type="Rhea" id="RHEA:20129"/>
        <dbReference type="ChEBI" id="CHEBI:15377"/>
        <dbReference type="ChEBI" id="CHEBI:16708"/>
        <dbReference type="ChEBI" id="CHEBI:78346"/>
        <dbReference type="ChEBI" id="CHEBI:456215"/>
        <dbReference type="EC" id="3.2.2.4"/>
    </reaction>
</comment>
<dbReference type="Pfam" id="PF03641">
    <property type="entry name" value="Lysine_decarbox"/>
    <property type="match status" value="1"/>
</dbReference>
<evidence type="ECO:0000256" key="1">
    <source>
        <dbReference type="ARBA" id="ARBA00000274"/>
    </source>
</evidence>
<dbReference type="Gene3D" id="3.40.50.450">
    <property type="match status" value="1"/>
</dbReference>
<dbReference type="InterPro" id="IPR005269">
    <property type="entry name" value="LOG"/>
</dbReference>
<protein>
    <recommendedName>
        <fullName evidence="3">Cytokinin riboside 5'-monophosphate phosphoribohydrolase</fullName>
        <ecNumber evidence="3">3.2.2.n1</ecNumber>
    </recommendedName>
</protein>
<organism evidence="4 5">
    <name type="scientific">Shiella aurantiaca</name>
    <dbReference type="NCBI Taxonomy" id="3058365"/>
    <lineage>
        <taxon>Bacteria</taxon>
        <taxon>Pseudomonadati</taxon>
        <taxon>Bacteroidota</taxon>
        <taxon>Cytophagia</taxon>
        <taxon>Cytophagales</taxon>
        <taxon>Shiellaceae</taxon>
        <taxon>Shiella</taxon>
    </lineage>
</organism>
<dbReference type="PANTHER" id="PTHR31223:SF70">
    <property type="entry name" value="LOG FAMILY PROTEIN YJL055W"/>
    <property type="match status" value="1"/>
</dbReference>
<dbReference type="PANTHER" id="PTHR31223">
    <property type="entry name" value="LOG FAMILY PROTEIN YJL055W"/>
    <property type="match status" value="1"/>
</dbReference>
<dbReference type="EMBL" id="JAUHJS010000009">
    <property type="protein sequence ID" value="MDN4166887.1"/>
    <property type="molecule type" value="Genomic_DNA"/>
</dbReference>
<comment type="caution">
    <text evidence="4">The sequence shown here is derived from an EMBL/GenBank/DDBJ whole genome shotgun (WGS) entry which is preliminary data.</text>
</comment>
<proteinExistence type="inferred from homology"/>
<dbReference type="Proteomes" id="UP001168552">
    <property type="component" value="Unassembled WGS sequence"/>
</dbReference>
<dbReference type="SUPFAM" id="SSF102405">
    <property type="entry name" value="MCP/YpsA-like"/>
    <property type="match status" value="1"/>
</dbReference>
<evidence type="ECO:0000256" key="3">
    <source>
        <dbReference type="RuleBase" id="RU363015"/>
    </source>
</evidence>
<keyword evidence="5" id="KW-1185">Reference proteome</keyword>
<keyword evidence="3" id="KW-0203">Cytokinin biosynthesis</keyword>
<dbReference type="InterPro" id="IPR031100">
    <property type="entry name" value="LOG_fam"/>
</dbReference>
<dbReference type="EC" id="3.2.2.n1" evidence="3"/>
<dbReference type="RefSeq" id="WP_320005426.1">
    <property type="nucleotide sequence ID" value="NZ_JAUHJS010000009.1"/>
</dbReference>
<accession>A0ABT8F8T0</accession>